<proteinExistence type="predicted"/>
<dbReference type="EMBL" id="MHHR01000016">
    <property type="protein sequence ID" value="OGY34303.1"/>
    <property type="molecule type" value="Genomic_DNA"/>
</dbReference>
<sequence length="65" mass="7289">MRRRWVSMSELLVVASKVRAYLKEKNAKMSGDLPEAINAKVMAILDDATGRSRGNKRTTVKPQDV</sequence>
<reference evidence="1 2" key="1">
    <citation type="journal article" date="2016" name="Nat. Commun.">
        <title>Thousands of microbial genomes shed light on interconnected biogeochemical processes in an aquifer system.</title>
        <authorList>
            <person name="Anantharaman K."/>
            <person name="Brown C.T."/>
            <person name="Hug L.A."/>
            <person name="Sharon I."/>
            <person name="Castelle C.J."/>
            <person name="Probst A.J."/>
            <person name="Thomas B.C."/>
            <person name="Singh A."/>
            <person name="Wilkins M.J."/>
            <person name="Karaoz U."/>
            <person name="Brodie E.L."/>
            <person name="Williams K.H."/>
            <person name="Hubbard S.S."/>
            <person name="Banfield J.F."/>
        </authorList>
    </citation>
    <scope>NUCLEOTIDE SEQUENCE [LARGE SCALE GENOMIC DNA]</scope>
</reference>
<dbReference type="Proteomes" id="UP000177528">
    <property type="component" value="Unassembled WGS sequence"/>
</dbReference>
<gene>
    <name evidence="1" type="ORF">A3D99_04520</name>
</gene>
<accession>A0A1G1X2W2</accession>
<organism evidence="1 2">
    <name type="scientific">Candidatus Andersenbacteria bacterium RIFCSPHIGHO2_12_FULL_45_11</name>
    <dbReference type="NCBI Taxonomy" id="1797281"/>
    <lineage>
        <taxon>Bacteria</taxon>
        <taxon>Candidatus Anderseniibacteriota</taxon>
    </lineage>
</organism>
<name>A0A1G1X2W2_9BACT</name>
<dbReference type="AlphaFoldDB" id="A0A1G1X2W2"/>
<evidence type="ECO:0008006" key="3">
    <source>
        <dbReference type="Google" id="ProtNLM"/>
    </source>
</evidence>
<comment type="caution">
    <text evidence="1">The sequence shown here is derived from an EMBL/GenBank/DDBJ whole genome shotgun (WGS) entry which is preliminary data.</text>
</comment>
<evidence type="ECO:0000313" key="2">
    <source>
        <dbReference type="Proteomes" id="UP000177528"/>
    </source>
</evidence>
<evidence type="ECO:0000313" key="1">
    <source>
        <dbReference type="EMBL" id="OGY34303.1"/>
    </source>
</evidence>
<protein>
    <recommendedName>
        <fullName evidence="3">Transcription factor CBF/NF-Y/archaeal histone domain-containing protein</fullName>
    </recommendedName>
</protein>